<dbReference type="AlphaFoldDB" id="A0A2J7Z9T0"/>
<organism evidence="2 3">
    <name type="scientific">Streptomyces malaysiensis</name>
    <dbReference type="NCBI Taxonomy" id="92644"/>
    <lineage>
        <taxon>Bacteria</taxon>
        <taxon>Bacillati</taxon>
        <taxon>Actinomycetota</taxon>
        <taxon>Actinomycetes</taxon>
        <taxon>Kitasatosporales</taxon>
        <taxon>Streptomycetaceae</taxon>
        <taxon>Streptomyces</taxon>
        <taxon>Streptomyces violaceusniger group</taxon>
    </lineage>
</organism>
<feature type="domain" description="Helix-turn-helix" evidence="1">
    <location>
        <begin position="29"/>
        <end position="70"/>
    </location>
</feature>
<dbReference type="RefSeq" id="WP_102934483.1">
    <property type="nucleotide sequence ID" value="NZ_JBEOTK010000015.1"/>
</dbReference>
<evidence type="ECO:0000259" key="1">
    <source>
        <dbReference type="Pfam" id="PF12728"/>
    </source>
</evidence>
<sequence>MNDQPNAAPAAVTFERRRTAAARSPLAVSVKEAAGMIGVSYMTLWRAIREGEFPGVKIRDRILVPVQAVQMLFAAAVESGELVDSAEWTAAWRAQGPAVAEVG</sequence>
<dbReference type="EMBL" id="LJIW01000001">
    <property type="protein sequence ID" value="PNG97038.1"/>
    <property type="molecule type" value="Genomic_DNA"/>
</dbReference>
<reference evidence="2 3" key="1">
    <citation type="submission" date="2015-09" db="EMBL/GenBank/DDBJ databases">
        <title>Genome sequence, genome mining and natural product profiling of a biocontrol bacterium Streptomyces malaysiensis F913.</title>
        <authorList>
            <person name="Xu Y."/>
            <person name="Wei J."/>
            <person name="Xie J."/>
            <person name="Li T."/>
            <person name="Zhou Z."/>
        </authorList>
    </citation>
    <scope>NUCLEOTIDE SEQUENCE [LARGE SCALE GENOMIC DNA]</scope>
    <source>
        <strain evidence="2 3">F913</strain>
    </source>
</reference>
<protein>
    <recommendedName>
        <fullName evidence="1">Helix-turn-helix domain-containing protein</fullName>
    </recommendedName>
</protein>
<evidence type="ECO:0000313" key="3">
    <source>
        <dbReference type="Proteomes" id="UP000236520"/>
    </source>
</evidence>
<keyword evidence="3" id="KW-1185">Reference proteome</keyword>
<dbReference type="Pfam" id="PF12728">
    <property type="entry name" value="HTH_17"/>
    <property type="match status" value="1"/>
</dbReference>
<comment type="caution">
    <text evidence="2">The sequence shown here is derived from an EMBL/GenBank/DDBJ whole genome shotgun (WGS) entry which is preliminary data.</text>
</comment>
<dbReference type="InterPro" id="IPR041657">
    <property type="entry name" value="HTH_17"/>
</dbReference>
<dbReference type="GO" id="GO:0003677">
    <property type="term" value="F:DNA binding"/>
    <property type="evidence" value="ECO:0007669"/>
    <property type="project" value="InterPro"/>
</dbReference>
<dbReference type="Proteomes" id="UP000236520">
    <property type="component" value="Unassembled WGS sequence"/>
</dbReference>
<dbReference type="NCBIfam" id="TIGR01764">
    <property type="entry name" value="excise"/>
    <property type="match status" value="1"/>
</dbReference>
<evidence type="ECO:0000313" key="2">
    <source>
        <dbReference type="EMBL" id="PNG97038.1"/>
    </source>
</evidence>
<name>A0A2J7Z9T0_STRMQ</name>
<dbReference type="InterPro" id="IPR010093">
    <property type="entry name" value="SinI_DNA-bd"/>
</dbReference>
<accession>A0A2J7Z9T0</accession>
<proteinExistence type="predicted"/>
<gene>
    <name evidence="2" type="ORF">SMF913_13063</name>
</gene>